<accession>A0A2S7T2C3</accession>
<comment type="caution">
    <text evidence="2">The sequence shown here is derived from an EMBL/GenBank/DDBJ whole genome shotgun (WGS) entry which is preliminary data.</text>
</comment>
<keyword evidence="3" id="KW-1185">Reference proteome</keyword>
<protein>
    <submittedName>
        <fullName evidence="2">Uncharacterized protein</fullName>
    </submittedName>
</protein>
<name>A0A2S7T2C3_9BACT</name>
<feature type="transmembrane region" description="Helical" evidence="1">
    <location>
        <begin position="73"/>
        <end position="90"/>
    </location>
</feature>
<dbReference type="Proteomes" id="UP000239872">
    <property type="component" value="Unassembled WGS sequence"/>
</dbReference>
<evidence type="ECO:0000256" key="1">
    <source>
        <dbReference type="SAM" id="Phobius"/>
    </source>
</evidence>
<dbReference type="OrthoDB" id="1376269at2"/>
<dbReference type="AlphaFoldDB" id="A0A2S7T2C3"/>
<keyword evidence="1" id="KW-1133">Transmembrane helix</keyword>
<feature type="transmembrane region" description="Helical" evidence="1">
    <location>
        <begin position="47"/>
        <end position="64"/>
    </location>
</feature>
<sequence length="131" mass="15566">MENENAALEPDPKDKMESYQSYRWIENGHILLWLIKDTCWSMEFKPGAIFMITPTVGVAMYILWRSRNSRVDLFHNIAVCMWITANSIWMLGEFYKHEFRPIAAVLFGIGLATLLVYYIFFFRKDRREELS</sequence>
<proteinExistence type="predicted"/>
<dbReference type="RefSeq" id="WP_105037962.1">
    <property type="nucleotide sequence ID" value="NZ_PPSL01000001.1"/>
</dbReference>
<keyword evidence="1" id="KW-0472">Membrane</keyword>
<evidence type="ECO:0000313" key="3">
    <source>
        <dbReference type="Proteomes" id="UP000239872"/>
    </source>
</evidence>
<dbReference type="EMBL" id="PPSL01000001">
    <property type="protein sequence ID" value="PQJ13078.1"/>
    <property type="molecule type" value="Genomic_DNA"/>
</dbReference>
<organism evidence="2 3">
    <name type="scientific">Flavipsychrobacter stenotrophus</name>
    <dbReference type="NCBI Taxonomy" id="2077091"/>
    <lineage>
        <taxon>Bacteria</taxon>
        <taxon>Pseudomonadati</taxon>
        <taxon>Bacteroidota</taxon>
        <taxon>Chitinophagia</taxon>
        <taxon>Chitinophagales</taxon>
        <taxon>Chitinophagaceae</taxon>
        <taxon>Flavipsychrobacter</taxon>
    </lineage>
</organism>
<gene>
    <name evidence="2" type="ORF">CJD36_004865</name>
</gene>
<evidence type="ECO:0000313" key="2">
    <source>
        <dbReference type="EMBL" id="PQJ13078.1"/>
    </source>
</evidence>
<reference evidence="2 3" key="1">
    <citation type="submission" date="2018-01" db="EMBL/GenBank/DDBJ databases">
        <title>A novel member of the phylum Bacteroidetes isolated from glacier ice.</title>
        <authorList>
            <person name="Liu Q."/>
            <person name="Xin Y.-H."/>
        </authorList>
    </citation>
    <scope>NUCLEOTIDE SEQUENCE [LARGE SCALE GENOMIC DNA]</scope>
    <source>
        <strain evidence="2 3">RB1R16</strain>
    </source>
</reference>
<feature type="transmembrane region" description="Helical" evidence="1">
    <location>
        <begin position="102"/>
        <end position="122"/>
    </location>
</feature>
<keyword evidence="1" id="KW-0812">Transmembrane</keyword>